<comment type="caution">
    <text evidence="1">The sequence shown here is derived from an EMBL/GenBank/DDBJ whole genome shotgun (WGS) entry which is preliminary data.</text>
</comment>
<evidence type="ECO:0000313" key="2">
    <source>
        <dbReference type="Proteomes" id="UP000230066"/>
    </source>
</evidence>
<accession>A0A4E0R8H3</accession>
<keyword evidence="2" id="KW-1185">Reference proteome</keyword>
<name>A0A4E0R8H3_FASHE</name>
<evidence type="ECO:0000313" key="1">
    <source>
        <dbReference type="EMBL" id="THD22384.1"/>
    </source>
</evidence>
<reference evidence="1" key="1">
    <citation type="submission" date="2019-03" db="EMBL/GenBank/DDBJ databases">
        <title>Improved annotation for the trematode Fasciola hepatica.</title>
        <authorList>
            <person name="Choi Y.-J."/>
            <person name="Martin J."/>
            <person name="Mitreva M."/>
        </authorList>
    </citation>
    <scope>NUCLEOTIDE SEQUENCE [LARGE SCALE GENOMIC DNA]</scope>
</reference>
<gene>
    <name evidence="1" type="ORF">D915_006912</name>
</gene>
<dbReference type="EMBL" id="JXXN02002798">
    <property type="protein sequence ID" value="THD22384.1"/>
    <property type="molecule type" value="Genomic_DNA"/>
</dbReference>
<sequence length="471" mass="52750">MWHLRRVEGSRIFLCNSMFRKLILPRSLITEDFSDKIGFLQKLKKYPVLLACLSSGLLYRSYVTLSQPAIYRKQQTLSVFPPHSRGQFALYSDGQSGPQSTANSPKIQRLGKLKQAIEEQIPQFFEQSFFQFPSDLVDPNTVMQVERKNGKVYQIRNQSCLSLSVTAVRLFYLSRSAYRRVELLSMLSDMDKGRLDVSFRIVLLPSPSLRDSRLSKEMLLRKLEQRAKWHEFRATFHVSDAGEVSKILITKFMPPQKPMEALKNLRQLAMFNRLSPSLPASRRIPTPAPFLNLEQTDMDGMILLSSDSTSGTEYSCDQNSVQEPTSRHPLSVLEQLINECPQSTSAIPDSGMSAPVLSNIVLSSRNSELPVLSSLMLCPSSSVSHILSAVQIPNSLTPINTLAQQHDPKFCPISSSCTGSSCSNTVVSSDDAYSPDLLNTPFLPRMIRDLPHSALLRQALRSATGSFCHSL</sequence>
<proteinExistence type="predicted"/>
<dbReference type="Proteomes" id="UP000230066">
    <property type="component" value="Unassembled WGS sequence"/>
</dbReference>
<organism evidence="1 2">
    <name type="scientific">Fasciola hepatica</name>
    <name type="common">Liver fluke</name>
    <dbReference type="NCBI Taxonomy" id="6192"/>
    <lineage>
        <taxon>Eukaryota</taxon>
        <taxon>Metazoa</taxon>
        <taxon>Spiralia</taxon>
        <taxon>Lophotrochozoa</taxon>
        <taxon>Platyhelminthes</taxon>
        <taxon>Trematoda</taxon>
        <taxon>Digenea</taxon>
        <taxon>Plagiorchiida</taxon>
        <taxon>Echinostomata</taxon>
        <taxon>Echinostomatoidea</taxon>
        <taxon>Fasciolidae</taxon>
        <taxon>Fasciola</taxon>
    </lineage>
</organism>
<dbReference type="AlphaFoldDB" id="A0A4E0R8H3"/>
<protein>
    <submittedName>
        <fullName evidence="1">Uncharacterized protein</fullName>
    </submittedName>
</protein>